<proteinExistence type="predicted"/>
<sequence length="99" mass="11293">EAKWLPCEKEEAEAVPSENEEAATHTREGNPNLSFLSYSLLAKHLSAQFFFPFNKGVGSYNTTQSNHYNINLIYPSIQPLFLNIVIINYMFICLICSIF</sequence>
<evidence type="ECO:0000256" key="1">
    <source>
        <dbReference type="SAM" id="MobiDB-lite"/>
    </source>
</evidence>
<feature type="compositionally biased region" description="Acidic residues" evidence="1">
    <location>
        <begin position="10"/>
        <end position="21"/>
    </location>
</feature>
<feature type="non-terminal residue" evidence="3">
    <location>
        <position position="1"/>
    </location>
</feature>
<feature type="transmembrane region" description="Helical" evidence="2">
    <location>
        <begin position="80"/>
        <end position="98"/>
    </location>
</feature>
<name>A0A0S3S5X3_PHAAN</name>
<gene>
    <name evidence="3" type="primary">Vigan.05G169200</name>
    <name evidence="3" type="ORF">VIGAN_05169200</name>
</gene>
<reference evidence="3 4" key="1">
    <citation type="journal article" date="2015" name="Sci. Rep.">
        <title>The power of single molecule real-time sequencing technology in the de novo assembly of a eukaryotic genome.</title>
        <authorList>
            <person name="Sakai H."/>
            <person name="Naito K."/>
            <person name="Ogiso-Tanaka E."/>
            <person name="Takahashi Y."/>
            <person name="Iseki K."/>
            <person name="Muto C."/>
            <person name="Satou K."/>
            <person name="Teruya K."/>
            <person name="Shiroma A."/>
            <person name="Shimoji M."/>
            <person name="Hirano T."/>
            <person name="Itoh T."/>
            <person name="Kaga A."/>
            <person name="Tomooka N."/>
        </authorList>
    </citation>
    <scope>NUCLEOTIDE SEQUENCE [LARGE SCALE GENOMIC DNA]</scope>
    <source>
        <strain evidence="4">cv. Shumari</strain>
    </source>
</reference>
<keyword evidence="4" id="KW-1185">Reference proteome</keyword>
<evidence type="ECO:0000256" key="2">
    <source>
        <dbReference type="SAM" id="Phobius"/>
    </source>
</evidence>
<accession>A0A0S3S5X3</accession>
<keyword evidence="2" id="KW-1133">Transmembrane helix</keyword>
<dbReference type="Proteomes" id="UP000291084">
    <property type="component" value="Chromosome 5"/>
</dbReference>
<dbReference type="AlphaFoldDB" id="A0A0S3S5X3"/>
<keyword evidence="2" id="KW-0812">Transmembrane</keyword>
<organism evidence="3 4">
    <name type="scientific">Vigna angularis var. angularis</name>
    <dbReference type="NCBI Taxonomy" id="157739"/>
    <lineage>
        <taxon>Eukaryota</taxon>
        <taxon>Viridiplantae</taxon>
        <taxon>Streptophyta</taxon>
        <taxon>Embryophyta</taxon>
        <taxon>Tracheophyta</taxon>
        <taxon>Spermatophyta</taxon>
        <taxon>Magnoliopsida</taxon>
        <taxon>eudicotyledons</taxon>
        <taxon>Gunneridae</taxon>
        <taxon>Pentapetalae</taxon>
        <taxon>rosids</taxon>
        <taxon>fabids</taxon>
        <taxon>Fabales</taxon>
        <taxon>Fabaceae</taxon>
        <taxon>Papilionoideae</taxon>
        <taxon>50 kb inversion clade</taxon>
        <taxon>NPAAA clade</taxon>
        <taxon>indigoferoid/millettioid clade</taxon>
        <taxon>Phaseoleae</taxon>
        <taxon>Vigna</taxon>
    </lineage>
</organism>
<dbReference type="EMBL" id="AP015038">
    <property type="protein sequence ID" value="BAT88240.1"/>
    <property type="molecule type" value="Genomic_DNA"/>
</dbReference>
<keyword evidence="2" id="KW-0472">Membrane</keyword>
<feature type="region of interest" description="Disordered" evidence="1">
    <location>
        <begin position="1"/>
        <end position="31"/>
    </location>
</feature>
<evidence type="ECO:0000313" key="4">
    <source>
        <dbReference type="Proteomes" id="UP000291084"/>
    </source>
</evidence>
<protein>
    <submittedName>
        <fullName evidence="3">Uncharacterized protein</fullName>
    </submittedName>
</protein>
<evidence type="ECO:0000313" key="3">
    <source>
        <dbReference type="EMBL" id="BAT88240.1"/>
    </source>
</evidence>